<evidence type="ECO:0000259" key="2">
    <source>
        <dbReference type="Pfam" id="PF00561"/>
    </source>
</evidence>
<dbReference type="AlphaFoldDB" id="A0A1H7US31"/>
<dbReference type="PRINTS" id="PR00111">
    <property type="entry name" value="ABHYDROLASE"/>
</dbReference>
<dbReference type="GO" id="GO:0016787">
    <property type="term" value="F:hydrolase activity"/>
    <property type="evidence" value="ECO:0007669"/>
    <property type="project" value="UniProtKB-KW"/>
</dbReference>
<feature type="domain" description="AB hydrolase-1" evidence="2">
    <location>
        <begin position="32"/>
        <end position="283"/>
    </location>
</feature>
<sequence length="296" mass="32765">MSSDFALPPGLRHRQVVVRDTVLHVAEVGDGPAVLLLHGWPEFWMSWLPVMNRLHGEFRLIAPDLRGFGDSGKSATPRSDVGANAHADDIAALLDALGTGPVGVVGHDVGAYVAQGLARRHPQRVEKLLFFNCPTPSVGSAWVRDGHVNEIWYQSFQQLPLAEQLIGSSREACALYLGHFLTHWCHRKDAFAPVFDTYVENFMKPGNLRGGFDWYRSQNAARIAAIDGHPAPSVPIHQRTRVHWGRHDPILKSEWASFLSHYFDDVEVSFCEGAGHFVHVEAPDEAAQVVADVFAD</sequence>
<dbReference type="SUPFAM" id="SSF53474">
    <property type="entry name" value="alpha/beta-Hydrolases"/>
    <property type="match status" value="1"/>
</dbReference>
<keyword evidence="1" id="KW-0378">Hydrolase</keyword>
<dbReference type="OrthoDB" id="9812774at2"/>
<dbReference type="Proteomes" id="UP000199664">
    <property type="component" value="Unassembled WGS sequence"/>
</dbReference>
<dbReference type="Pfam" id="PF00561">
    <property type="entry name" value="Abhydrolase_1"/>
    <property type="match status" value="1"/>
</dbReference>
<proteinExistence type="predicted"/>
<evidence type="ECO:0000256" key="1">
    <source>
        <dbReference type="ARBA" id="ARBA00022801"/>
    </source>
</evidence>
<keyword evidence="4" id="KW-1185">Reference proteome</keyword>
<gene>
    <name evidence="3" type="ORF">SAMN04515666_106397</name>
</gene>
<evidence type="ECO:0000313" key="4">
    <source>
        <dbReference type="Proteomes" id="UP000199664"/>
    </source>
</evidence>
<name>A0A1H7US31_9HYPH</name>
<dbReference type="RefSeq" id="WP_091838023.1">
    <property type="nucleotide sequence ID" value="NZ_FOAN01000006.1"/>
</dbReference>
<protein>
    <submittedName>
        <fullName evidence="3">Pimeloyl-ACP methyl ester carboxylesterase</fullName>
    </submittedName>
</protein>
<reference evidence="4" key="1">
    <citation type="submission" date="2016-10" db="EMBL/GenBank/DDBJ databases">
        <authorList>
            <person name="Varghese N."/>
            <person name="Submissions S."/>
        </authorList>
    </citation>
    <scope>NUCLEOTIDE SEQUENCE [LARGE SCALE GENOMIC DNA]</scope>
    <source>
        <strain evidence="4">LMG 26383,CCUG 61248,R- 45681</strain>
    </source>
</reference>
<dbReference type="EMBL" id="FOAN01000006">
    <property type="protein sequence ID" value="SEL99753.1"/>
    <property type="molecule type" value="Genomic_DNA"/>
</dbReference>
<dbReference type="PRINTS" id="PR00412">
    <property type="entry name" value="EPOXHYDRLASE"/>
</dbReference>
<dbReference type="InterPro" id="IPR029058">
    <property type="entry name" value="AB_hydrolase_fold"/>
</dbReference>
<organism evidence="3 4">
    <name type="scientific">Bosea lupini</name>
    <dbReference type="NCBI Taxonomy" id="1036779"/>
    <lineage>
        <taxon>Bacteria</taxon>
        <taxon>Pseudomonadati</taxon>
        <taxon>Pseudomonadota</taxon>
        <taxon>Alphaproteobacteria</taxon>
        <taxon>Hyphomicrobiales</taxon>
        <taxon>Boseaceae</taxon>
        <taxon>Bosea</taxon>
    </lineage>
</organism>
<dbReference type="STRING" id="1036779.SAMN04515666_106397"/>
<accession>A0A1H7US31</accession>
<dbReference type="InterPro" id="IPR000639">
    <property type="entry name" value="Epox_hydrolase-like"/>
</dbReference>
<dbReference type="InterPro" id="IPR000073">
    <property type="entry name" value="AB_hydrolase_1"/>
</dbReference>
<dbReference type="PANTHER" id="PTHR43329">
    <property type="entry name" value="EPOXIDE HYDROLASE"/>
    <property type="match status" value="1"/>
</dbReference>
<dbReference type="Gene3D" id="3.40.50.1820">
    <property type="entry name" value="alpha/beta hydrolase"/>
    <property type="match status" value="1"/>
</dbReference>
<evidence type="ECO:0000313" key="3">
    <source>
        <dbReference type="EMBL" id="SEL99753.1"/>
    </source>
</evidence>